<dbReference type="EMBL" id="JBCLPP010000004">
    <property type="protein sequence ID" value="MEY8244466.1"/>
    <property type="molecule type" value="Genomic_DNA"/>
</dbReference>
<proteinExistence type="predicted"/>
<accession>A0ABV4CSV0</accession>
<comment type="caution">
    <text evidence="1">The sequence shown here is derived from an EMBL/GenBank/DDBJ whole genome shotgun (WGS) entry which is preliminary data.</text>
</comment>
<dbReference type="RefSeq" id="WP_121698332.1">
    <property type="nucleotide sequence ID" value="NZ_JBCLPP010000004.1"/>
</dbReference>
<evidence type="ECO:0000313" key="1">
    <source>
        <dbReference type="EMBL" id="MEY8244466.1"/>
    </source>
</evidence>
<organism evidence="1 2">
    <name type="scientific">Heminiphilus faecis</name>
    <dbReference type="NCBI Taxonomy" id="2601703"/>
    <lineage>
        <taxon>Bacteria</taxon>
        <taxon>Pseudomonadati</taxon>
        <taxon>Bacteroidota</taxon>
        <taxon>Bacteroidia</taxon>
        <taxon>Bacteroidales</taxon>
        <taxon>Muribaculaceae</taxon>
        <taxon>Heminiphilus</taxon>
    </lineage>
</organism>
<protein>
    <submittedName>
        <fullName evidence="1">Uncharacterized protein</fullName>
    </submittedName>
</protein>
<reference evidence="1 2" key="1">
    <citation type="submission" date="2024-03" db="EMBL/GenBank/DDBJ databases">
        <title>Mouse gut bacterial collection (mGBC) of GemPharmatech.</title>
        <authorList>
            <person name="He Y."/>
            <person name="Dong L."/>
            <person name="Wu D."/>
            <person name="Gao X."/>
            <person name="Lin Z."/>
        </authorList>
    </citation>
    <scope>NUCLEOTIDE SEQUENCE [LARGE SCALE GENOMIC DNA]</scope>
    <source>
        <strain evidence="1 2">54-13</strain>
    </source>
</reference>
<dbReference type="Proteomes" id="UP001565200">
    <property type="component" value="Unassembled WGS sequence"/>
</dbReference>
<gene>
    <name evidence="1" type="ORF">AAK873_02385</name>
</gene>
<evidence type="ECO:0000313" key="2">
    <source>
        <dbReference type="Proteomes" id="UP001565200"/>
    </source>
</evidence>
<name>A0ABV4CSV0_9BACT</name>
<keyword evidence="2" id="KW-1185">Reference proteome</keyword>
<sequence length="103" mass="11502">MRYLSHAVLHAGQVYRQSLVAIVDGKVEVSRFDREEHSTVFVSGLVAVVADNRVTNVNIGQLDRIVKTAPLVETAILRAMRYMKGRSLFVNAGDVPRLIVLQR</sequence>